<proteinExistence type="predicted"/>
<dbReference type="Gene3D" id="2.60.40.150">
    <property type="entry name" value="C2 domain"/>
    <property type="match status" value="1"/>
</dbReference>
<keyword evidence="3" id="KW-1185">Reference proteome</keyword>
<dbReference type="GO" id="GO:0071277">
    <property type="term" value="P:cellular response to calcium ion"/>
    <property type="evidence" value="ECO:0007669"/>
    <property type="project" value="TreeGrafter"/>
</dbReference>
<evidence type="ECO:0000313" key="3">
    <source>
        <dbReference type="Proteomes" id="UP000314982"/>
    </source>
</evidence>
<dbReference type="SUPFAM" id="SSF49562">
    <property type="entry name" value="C2 domain (Calcium/lipid-binding domain, CaLB)"/>
    <property type="match status" value="1"/>
</dbReference>
<dbReference type="PROSITE" id="PS50004">
    <property type="entry name" value="C2"/>
    <property type="match status" value="1"/>
</dbReference>
<dbReference type="InterPro" id="IPR000008">
    <property type="entry name" value="C2_dom"/>
</dbReference>
<dbReference type="InterPro" id="IPR035892">
    <property type="entry name" value="C2_domain_sf"/>
</dbReference>
<dbReference type="InterPro" id="IPR045052">
    <property type="entry name" value="Copine"/>
</dbReference>
<reference evidence="3" key="1">
    <citation type="submission" date="2018-06" db="EMBL/GenBank/DDBJ databases">
        <title>Genome assembly of Danube salmon.</title>
        <authorList>
            <person name="Macqueen D.J."/>
            <person name="Gundappa M.K."/>
        </authorList>
    </citation>
    <scope>NUCLEOTIDE SEQUENCE [LARGE SCALE GENOMIC DNA]</scope>
</reference>
<dbReference type="AlphaFoldDB" id="A0A4W5N2R8"/>
<feature type="domain" description="C2" evidence="1">
    <location>
        <begin position="1"/>
        <end position="84"/>
    </location>
</feature>
<dbReference type="Proteomes" id="UP000314982">
    <property type="component" value="Unassembled WGS sequence"/>
</dbReference>
<reference evidence="2" key="3">
    <citation type="submission" date="2025-09" db="UniProtKB">
        <authorList>
            <consortium name="Ensembl"/>
        </authorList>
    </citation>
    <scope>IDENTIFICATION</scope>
</reference>
<protein>
    <recommendedName>
        <fullName evidence="1">C2 domain-containing protein</fullName>
    </recommendedName>
</protein>
<dbReference type="Pfam" id="PF00168">
    <property type="entry name" value="C2"/>
    <property type="match status" value="1"/>
</dbReference>
<name>A0A4W5N2R8_9TELE</name>
<evidence type="ECO:0000259" key="1">
    <source>
        <dbReference type="PROSITE" id="PS50004"/>
    </source>
</evidence>
<dbReference type="STRING" id="62062.ENSHHUP00000045007"/>
<sequence length="131" mass="15295">MWTHSPSRILFGRTEVIDNTLNPNFVRKFFLDFFFEEKQNLRFDVYNVDSRSSNISKFQSWTNVVSKPSSHVNHSLIQPFPLYQNLRTSWVRPSALWGRSLDPLAGGWRTAYLARFHSSNTAPCIPLLVYL</sequence>
<organism evidence="2 3">
    <name type="scientific">Hucho hucho</name>
    <name type="common">huchen</name>
    <dbReference type="NCBI Taxonomy" id="62062"/>
    <lineage>
        <taxon>Eukaryota</taxon>
        <taxon>Metazoa</taxon>
        <taxon>Chordata</taxon>
        <taxon>Craniata</taxon>
        <taxon>Vertebrata</taxon>
        <taxon>Euteleostomi</taxon>
        <taxon>Actinopterygii</taxon>
        <taxon>Neopterygii</taxon>
        <taxon>Teleostei</taxon>
        <taxon>Protacanthopterygii</taxon>
        <taxon>Salmoniformes</taxon>
        <taxon>Salmonidae</taxon>
        <taxon>Salmoninae</taxon>
        <taxon>Hucho</taxon>
    </lineage>
</organism>
<reference evidence="2" key="2">
    <citation type="submission" date="2025-08" db="UniProtKB">
        <authorList>
            <consortium name="Ensembl"/>
        </authorList>
    </citation>
    <scope>IDENTIFICATION</scope>
</reference>
<dbReference type="GO" id="GO:0005886">
    <property type="term" value="C:plasma membrane"/>
    <property type="evidence" value="ECO:0007669"/>
    <property type="project" value="TreeGrafter"/>
</dbReference>
<dbReference type="PANTHER" id="PTHR10857">
    <property type="entry name" value="COPINE"/>
    <property type="match status" value="1"/>
</dbReference>
<accession>A0A4W5N2R8</accession>
<dbReference type="PANTHER" id="PTHR10857:SF112">
    <property type="entry name" value="COPINE-9"/>
    <property type="match status" value="1"/>
</dbReference>
<evidence type="ECO:0000313" key="2">
    <source>
        <dbReference type="Ensembl" id="ENSHHUP00000045007.1"/>
    </source>
</evidence>
<dbReference type="Ensembl" id="ENSHHUT00000046670.1">
    <property type="protein sequence ID" value="ENSHHUP00000045007.1"/>
    <property type="gene ID" value="ENSHHUG00000027503.1"/>
</dbReference>
<dbReference type="GO" id="GO:0005544">
    <property type="term" value="F:calcium-dependent phospholipid binding"/>
    <property type="evidence" value="ECO:0007669"/>
    <property type="project" value="InterPro"/>
</dbReference>